<protein>
    <submittedName>
        <fullName evidence="5">AraC family transcriptional regulator</fullName>
    </submittedName>
</protein>
<dbReference type="AlphaFoldDB" id="A0A3A6QRP6"/>
<dbReference type="Gene3D" id="1.10.10.60">
    <property type="entry name" value="Homeodomain-like"/>
    <property type="match status" value="2"/>
</dbReference>
<evidence type="ECO:0000256" key="2">
    <source>
        <dbReference type="ARBA" id="ARBA00023125"/>
    </source>
</evidence>
<dbReference type="GO" id="GO:0003700">
    <property type="term" value="F:DNA-binding transcription factor activity"/>
    <property type="evidence" value="ECO:0007669"/>
    <property type="project" value="InterPro"/>
</dbReference>
<dbReference type="SUPFAM" id="SSF46689">
    <property type="entry name" value="Homeodomain-like"/>
    <property type="match status" value="2"/>
</dbReference>
<keyword evidence="2" id="KW-0238">DNA-binding</keyword>
<proteinExistence type="predicted"/>
<feature type="domain" description="HTH araC/xylS-type" evidence="4">
    <location>
        <begin position="237"/>
        <end position="335"/>
    </location>
</feature>
<keyword evidence="3" id="KW-0804">Transcription</keyword>
<dbReference type="PANTHER" id="PTHR47893:SF1">
    <property type="entry name" value="REGULATORY PROTEIN PCHR"/>
    <property type="match status" value="1"/>
</dbReference>
<dbReference type="PROSITE" id="PS00041">
    <property type="entry name" value="HTH_ARAC_FAMILY_1"/>
    <property type="match status" value="1"/>
</dbReference>
<evidence type="ECO:0000259" key="4">
    <source>
        <dbReference type="PROSITE" id="PS01124"/>
    </source>
</evidence>
<accession>A0A3A6QRP6</accession>
<sequence length="340" mass="38440">MQKCLTVMRNNQMRQVSQINNTQCKVMVTTKVANSEKQLIVESFKQPKAVLVEGTFMSYQSDNGWGLHGGSSRELVNSNVVSTAPISVIFTILLQGDLSFGYDDLTFDLSSEKNSHVVAVNLARPANFRRALFKNNQVTKLNIMLKYDWLHSRMSHNCYAKAFVNRHKNFTHFAASPEIVTLTRQLLKSGEPTTLLETLTLEALSHQLINTLFKQLENETIQTLPNDEEFANAAAVEDIISFIETHLEENLSNDDIALEFSMSPTNLQRKFKQHLGITLKSYVRGRRLDIAKHHLEQKLVSVTQAAYDAGYAHPANFTIAFKKKFGYPPTQTTTQAQSLR</sequence>
<dbReference type="PROSITE" id="PS01124">
    <property type="entry name" value="HTH_ARAC_FAMILY_2"/>
    <property type="match status" value="1"/>
</dbReference>
<dbReference type="Pfam" id="PF12833">
    <property type="entry name" value="HTH_18"/>
    <property type="match status" value="1"/>
</dbReference>
<reference evidence="5 6" key="1">
    <citation type="submission" date="2018-08" db="EMBL/GenBank/DDBJ databases">
        <title>Vibrio isolated from the Eastern China Marginal Seas.</title>
        <authorList>
            <person name="Li Y."/>
        </authorList>
    </citation>
    <scope>NUCLEOTIDE SEQUENCE [LARGE SCALE GENOMIC DNA]</scope>
    <source>
        <strain evidence="5 6">BEI233</strain>
    </source>
</reference>
<name>A0A3A6QRP6_9VIBR</name>
<keyword evidence="6" id="KW-1185">Reference proteome</keyword>
<evidence type="ECO:0000313" key="6">
    <source>
        <dbReference type="Proteomes" id="UP000273252"/>
    </source>
</evidence>
<organism evidence="5 6">
    <name type="scientific">Vibrio sinensis</name>
    <dbReference type="NCBI Taxonomy" id="2302434"/>
    <lineage>
        <taxon>Bacteria</taxon>
        <taxon>Pseudomonadati</taxon>
        <taxon>Pseudomonadota</taxon>
        <taxon>Gammaproteobacteria</taxon>
        <taxon>Vibrionales</taxon>
        <taxon>Vibrionaceae</taxon>
        <taxon>Vibrio</taxon>
    </lineage>
</organism>
<dbReference type="OrthoDB" id="5949386at2"/>
<evidence type="ECO:0000256" key="1">
    <source>
        <dbReference type="ARBA" id="ARBA00023015"/>
    </source>
</evidence>
<dbReference type="InterPro" id="IPR018060">
    <property type="entry name" value="HTH_AraC"/>
</dbReference>
<dbReference type="EMBL" id="QVMU01000001">
    <property type="protein sequence ID" value="RJX75425.1"/>
    <property type="molecule type" value="Genomic_DNA"/>
</dbReference>
<evidence type="ECO:0000256" key="3">
    <source>
        <dbReference type="ARBA" id="ARBA00023163"/>
    </source>
</evidence>
<comment type="caution">
    <text evidence="5">The sequence shown here is derived from an EMBL/GenBank/DDBJ whole genome shotgun (WGS) entry which is preliminary data.</text>
</comment>
<gene>
    <name evidence="5" type="ORF">DZ860_01725</name>
</gene>
<dbReference type="PANTHER" id="PTHR47893">
    <property type="entry name" value="REGULATORY PROTEIN PCHR"/>
    <property type="match status" value="1"/>
</dbReference>
<dbReference type="SMART" id="SM00342">
    <property type="entry name" value="HTH_ARAC"/>
    <property type="match status" value="1"/>
</dbReference>
<dbReference type="GO" id="GO:0043565">
    <property type="term" value="F:sequence-specific DNA binding"/>
    <property type="evidence" value="ECO:0007669"/>
    <property type="project" value="InterPro"/>
</dbReference>
<dbReference type="InterPro" id="IPR053142">
    <property type="entry name" value="PchR_regulatory_protein"/>
</dbReference>
<dbReference type="Proteomes" id="UP000273252">
    <property type="component" value="Unassembled WGS sequence"/>
</dbReference>
<evidence type="ECO:0000313" key="5">
    <source>
        <dbReference type="EMBL" id="RJX75425.1"/>
    </source>
</evidence>
<keyword evidence="1" id="KW-0805">Transcription regulation</keyword>
<dbReference type="InterPro" id="IPR009057">
    <property type="entry name" value="Homeodomain-like_sf"/>
</dbReference>
<dbReference type="InterPro" id="IPR018062">
    <property type="entry name" value="HTH_AraC-typ_CS"/>
</dbReference>